<sequence>MKLPLAVEAKVADELRTWLASELEQLNDASSTNQFAHHVVTILLHEDLDIEDEPLSSPGDDFLKDIFSIRQTKTREKQKKEAVEFLRSAVCSEDPVDANIQMVVEELMQKIDATKSKLQNRKLSKRSLLTPLAINVDSSVKKVDVRNGAGEELYNEAFPSLSSEEPQSKGATVAATTPMAWIKSPGSGKENQKKRVRRRIGSRCTLLFRSPEEAQACDIATETAAVVLEDLSFSTKEAMEVWAPSHINSTPFTEPPMFCWKSAFSKKNFMTRPFSPSTAPLKLQQPTKCMRDVKEILPVILGDKSYKTHPECPHIDRIFNWEEMGFVPISQKTKLKSSDQRKVKVRAPKEPMDSDSEVSFYLCRDKDKEENRANHQDYAKNEEASFQEEIEGSASFPTHYGSYWQNLISEGAISLYPSFVPEMGEHNPKKNIWTALSQDQGSLFKNDDMSQSKAQKRLTERKRFEMCSRNIPDLCNNSENGQISMLLGKDLEGTFNMDVGDFNESACTNRVGMMHSTETKLVPEYGKVMHTSKPGKLPKQRLQTGNHEAWNSPWHPTEWDDINQDILAGFMGTKKETHNPYLPPQLASCVTSKDSQFLQSAFVNAFFSKPHLDDVYSQAWKPLSTHQQTSDSQTLEEHQFIRPRERPVELIKGSTCSNWLENNCKLGLLCPFSHPSV</sequence>
<dbReference type="EMBL" id="BLXT01000290">
    <property type="protein sequence ID" value="GFN75659.1"/>
    <property type="molecule type" value="Genomic_DNA"/>
</dbReference>
<comment type="caution">
    <text evidence="4">The sequence shown here is derived from an EMBL/GenBank/DDBJ whole genome shotgun (WGS) entry which is preliminary data.</text>
</comment>
<accession>A0AAV3XYF7</accession>
<keyword evidence="1" id="KW-0862">Zinc</keyword>
<evidence type="ECO:0000256" key="2">
    <source>
        <dbReference type="SAM" id="MobiDB-lite"/>
    </source>
</evidence>
<evidence type="ECO:0000256" key="1">
    <source>
        <dbReference type="PROSITE-ProRule" id="PRU00723"/>
    </source>
</evidence>
<keyword evidence="1" id="KW-0863">Zinc-finger</keyword>
<feature type="region of interest" description="Disordered" evidence="2">
    <location>
        <begin position="159"/>
        <end position="197"/>
    </location>
</feature>
<name>A0AAV3XYF7_9GAST</name>
<keyword evidence="1" id="KW-0479">Metal-binding</keyword>
<organism evidence="4 5">
    <name type="scientific">Plakobranchus ocellatus</name>
    <dbReference type="NCBI Taxonomy" id="259542"/>
    <lineage>
        <taxon>Eukaryota</taxon>
        <taxon>Metazoa</taxon>
        <taxon>Spiralia</taxon>
        <taxon>Lophotrochozoa</taxon>
        <taxon>Mollusca</taxon>
        <taxon>Gastropoda</taxon>
        <taxon>Heterobranchia</taxon>
        <taxon>Euthyneura</taxon>
        <taxon>Panpulmonata</taxon>
        <taxon>Sacoglossa</taxon>
        <taxon>Placobranchoidea</taxon>
        <taxon>Plakobranchidae</taxon>
        <taxon>Plakobranchus</taxon>
    </lineage>
</organism>
<dbReference type="Proteomes" id="UP000735302">
    <property type="component" value="Unassembled WGS sequence"/>
</dbReference>
<feature type="domain" description="C3H1-type" evidence="3">
    <location>
        <begin position="655"/>
        <end position="677"/>
    </location>
</feature>
<dbReference type="AlphaFoldDB" id="A0AAV3XYF7"/>
<reference evidence="4 5" key="1">
    <citation type="journal article" date="2021" name="Elife">
        <title>Chloroplast acquisition without the gene transfer in kleptoplastic sea slugs, Plakobranchus ocellatus.</title>
        <authorList>
            <person name="Maeda T."/>
            <person name="Takahashi S."/>
            <person name="Yoshida T."/>
            <person name="Shimamura S."/>
            <person name="Takaki Y."/>
            <person name="Nagai Y."/>
            <person name="Toyoda A."/>
            <person name="Suzuki Y."/>
            <person name="Arimoto A."/>
            <person name="Ishii H."/>
            <person name="Satoh N."/>
            <person name="Nishiyama T."/>
            <person name="Hasebe M."/>
            <person name="Maruyama T."/>
            <person name="Minagawa J."/>
            <person name="Obokata J."/>
            <person name="Shigenobu S."/>
        </authorList>
    </citation>
    <scope>NUCLEOTIDE SEQUENCE [LARGE SCALE GENOMIC DNA]</scope>
</reference>
<evidence type="ECO:0000259" key="3">
    <source>
        <dbReference type="PROSITE" id="PS50103"/>
    </source>
</evidence>
<dbReference type="PROSITE" id="PS50103">
    <property type="entry name" value="ZF_C3H1"/>
    <property type="match status" value="1"/>
</dbReference>
<proteinExistence type="predicted"/>
<dbReference type="GO" id="GO:0008270">
    <property type="term" value="F:zinc ion binding"/>
    <property type="evidence" value="ECO:0007669"/>
    <property type="project" value="UniProtKB-KW"/>
</dbReference>
<dbReference type="InterPro" id="IPR000571">
    <property type="entry name" value="Znf_CCCH"/>
</dbReference>
<gene>
    <name evidence="4" type="ORF">PoB_000216500</name>
</gene>
<evidence type="ECO:0000313" key="4">
    <source>
        <dbReference type="EMBL" id="GFN75659.1"/>
    </source>
</evidence>
<evidence type="ECO:0000313" key="5">
    <source>
        <dbReference type="Proteomes" id="UP000735302"/>
    </source>
</evidence>
<keyword evidence="5" id="KW-1185">Reference proteome</keyword>
<feature type="zinc finger region" description="C3H1-type" evidence="1">
    <location>
        <begin position="655"/>
        <end position="677"/>
    </location>
</feature>
<protein>
    <recommendedName>
        <fullName evidence="3">C3H1-type domain-containing protein</fullName>
    </recommendedName>
</protein>